<dbReference type="SMART" id="SM00223">
    <property type="entry name" value="APPLE"/>
    <property type="match status" value="1"/>
</dbReference>
<dbReference type="AlphaFoldDB" id="A0A2A6CPA6"/>
<keyword evidence="4" id="KW-1185">Reference proteome</keyword>
<reference evidence="4" key="1">
    <citation type="journal article" date="2008" name="Nat. Genet.">
        <title>The Pristionchus pacificus genome provides a unique perspective on nematode lifestyle and parasitism.</title>
        <authorList>
            <person name="Dieterich C."/>
            <person name="Clifton S.W."/>
            <person name="Schuster L.N."/>
            <person name="Chinwalla A."/>
            <person name="Delehaunty K."/>
            <person name="Dinkelacker I."/>
            <person name="Fulton L."/>
            <person name="Fulton R."/>
            <person name="Godfrey J."/>
            <person name="Minx P."/>
            <person name="Mitreva M."/>
            <person name="Roeseler W."/>
            <person name="Tian H."/>
            <person name="Witte H."/>
            <person name="Yang S.P."/>
            <person name="Wilson R.K."/>
            <person name="Sommer R.J."/>
        </authorList>
    </citation>
    <scope>NUCLEOTIDE SEQUENCE [LARGE SCALE GENOMIC DNA]</scope>
    <source>
        <strain evidence="4">PS312</strain>
    </source>
</reference>
<reference evidence="3" key="2">
    <citation type="submission" date="2022-06" db="UniProtKB">
        <authorList>
            <consortium name="EnsemblMetazoa"/>
        </authorList>
    </citation>
    <scope>IDENTIFICATION</scope>
    <source>
        <strain evidence="3">PS312</strain>
    </source>
</reference>
<evidence type="ECO:0000256" key="2">
    <source>
        <dbReference type="ARBA" id="ARBA00023157"/>
    </source>
</evidence>
<dbReference type="InterPro" id="IPR003609">
    <property type="entry name" value="Pan_app"/>
</dbReference>
<evidence type="ECO:0000256" key="1">
    <source>
        <dbReference type="ARBA" id="ARBA00022737"/>
    </source>
</evidence>
<sequence length="356" mass="37562">MQLLPPVEQEFPEPVCFMLFGTLLRRDAIAVTLTAALSDCQGLCAGKTECEAITFNASNNKCVILGPQSAGPCKCAKAYIGYKKRTCPSSSTSAITTTTSTSTAPTSPIPSTTFRSMTAPTSPSSTASTMTTTPYCTPATTTTLAPPKVYTSLSQDPCVKQAFPALTNRTIGEYVCPLRNPDGSDGPMLCFCRALTDDGVIVMVANQKSMQVPGKYGEDEEILGLSRPTTFLPNAFPPSDFVCATVDSTKCPCDPCVPSPSMDPGTACTGPPALGSMLCPGTFWFTQNGQATKDHGWYYTNSTAGSAFHFSCAAGIRTATSVYIRTATPRPSIPPRSSKLVALCKPMNDLAQPSLP</sequence>
<keyword evidence="2" id="KW-1015">Disulfide bond</keyword>
<evidence type="ECO:0000313" key="3">
    <source>
        <dbReference type="EnsemblMetazoa" id="PPA41652.1"/>
    </source>
</evidence>
<dbReference type="GO" id="GO:0005576">
    <property type="term" value="C:extracellular region"/>
    <property type="evidence" value="ECO:0007669"/>
    <property type="project" value="InterPro"/>
</dbReference>
<dbReference type="InterPro" id="IPR000177">
    <property type="entry name" value="Apple"/>
</dbReference>
<protein>
    <submittedName>
        <fullName evidence="3">Apple domain-containing protein</fullName>
    </submittedName>
</protein>
<accession>A0A2A6CPA6</accession>
<organism evidence="3 4">
    <name type="scientific">Pristionchus pacificus</name>
    <name type="common">Parasitic nematode worm</name>
    <dbReference type="NCBI Taxonomy" id="54126"/>
    <lineage>
        <taxon>Eukaryota</taxon>
        <taxon>Metazoa</taxon>
        <taxon>Ecdysozoa</taxon>
        <taxon>Nematoda</taxon>
        <taxon>Chromadorea</taxon>
        <taxon>Rhabditida</taxon>
        <taxon>Rhabditina</taxon>
        <taxon>Diplogasteromorpha</taxon>
        <taxon>Diplogasteroidea</taxon>
        <taxon>Neodiplogasteridae</taxon>
        <taxon>Pristionchus</taxon>
    </lineage>
</organism>
<proteinExistence type="predicted"/>
<dbReference type="EnsemblMetazoa" id="PPA41652.1">
    <property type="protein sequence ID" value="PPA41652.1"/>
    <property type="gene ID" value="WBGene00280021"/>
</dbReference>
<gene>
    <name evidence="3" type="primary">WBGene00280021</name>
</gene>
<dbReference type="Proteomes" id="UP000005239">
    <property type="component" value="Unassembled WGS sequence"/>
</dbReference>
<name>A0A2A6CPA6_PRIPA</name>
<keyword evidence="1" id="KW-0677">Repeat</keyword>
<dbReference type="PROSITE" id="PS50948">
    <property type="entry name" value="PAN"/>
    <property type="match status" value="1"/>
</dbReference>
<dbReference type="GO" id="GO:0006508">
    <property type="term" value="P:proteolysis"/>
    <property type="evidence" value="ECO:0007669"/>
    <property type="project" value="InterPro"/>
</dbReference>
<evidence type="ECO:0000313" key="4">
    <source>
        <dbReference type="Proteomes" id="UP000005239"/>
    </source>
</evidence>
<dbReference type="Pfam" id="PF00024">
    <property type="entry name" value="PAN_1"/>
    <property type="match status" value="1"/>
</dbReference>
<accession>A0A8R1UXS6</accession>